<dbReference type="AlphaFoldDB" id="A0AAP2BI77"/>
<evidence type="ECO:0000256" key="1">
    <source>
        <dbReference type="SAM" id="MobiDB-lite"/>
    </source>
</evidence>
<organism evidence="2 3">
    <name type="scientific">Klebsiella oxytoca</name>
    <dbReference type="NCBI Taxonomy" id="571"/>
    <lineage>
        <taxon>Bacteria</taxon>
        <taxon>Pseudomonadati</taxon>
        <taxon>Pseudomonadota</taxon>
        <taxon>Gammaproteobacteria</taxon>
        <taxon>Enterobacterales</taxon>
        <taxon>Enterobacteriaceae</taxon>
        <taxon>Klebsiella/Raoultella group</taxon>
        <taxon>Klebsiella</taxon>
    </lineage>
</organism>
<dbReference type="RefSeq" id="WP_210846165.1">
    <property type="nucleotide sequence ID" value="NZ_JAGKON010000013.1"/>
</dbReference>
<dbReference type="Proteomes" id="UP000673434">
    <property type="component" value="Unassembled WGS sequence"/>
</dbReference>
<feature type="region of interest" description="Disordered" evidence="1">
    <location>
        <begin position="70"/>
        <end position="95"/>
    </location>
</feature>
<sequence length="134" mass="14879">MAMTKKEQAEFDKARSYRSLRFSNYPTSTDLDAKSSDNGLVVGFDINVSRVFSMGSISSYSPAVYAAWSERNSHGTGDGSPETRRHSSQGGIPLYSTRKRALGALRRELEDRFASLLLQIDDAIAKEDKAEYES</sequence>
<comment type="caution">
    <text evidence="2">The sequence shown here is derived from an EMBL/GenBank/DDBJ whole genome shotgun (WGS) entry which is preliminary data.</text>
</comment>
<evidence type="ECO:0000313" key="2">
    <source>
        <dbReference type="EMBL" id="MBQ0600757.1"/>
    </source>
</evidence>
<accession>A0AAP2BI77</accession>
<protein>
    <submittedName>
        <fullName evidence="2">Uncharacterized protein</fullName>
    </submittedName>
</protein>
<name>A0AAP2BI77_KLEOX</name>
<proteinExistence type="predicted"/>
<reference evidence="2 3" key="1">
    <citation type="submission" date="2021-03" db="EMBL/GenBank/DDBJ databases">
        <authorList>
            <person name="Stanton E."/>
        </authorList>
    </citation>
    <scope>NUCLEOTIDE SEQUENCE [LARGE SCALE GENOMIC DNA]</scope>
    <source>
        <strain evidence="2 3">2020EL-00037</strain>
    </source>
</reference>
<gene>
    <name evidence="2" type="ORF">J7S78_13240</name>
</gene>
<evidence type="ECO:0000313" key="3">
    <source>
        <dbReference type="Proteomes" id="UP000673434"/>
    </source>
</evidence>
<dbReference type="EMBL" id="JAGKON010000013">
    <property type="protein sequence ID" value="MBQ0600757.1"/>
    <property type="molecule type" value="Genomic_DNA"/>
</dbReference>
<keyword evidence="3" id="KW-1185">Reference proteome</keyword>